<evidence type="ECO:0000313" key="2">
    <source>
        <dbReference type="Proteomes" id="UP001732700"/>
    </source>
</evidence>
<protein>
    <submittedName>
        <fullName evidence="1">Uncharacterized protein</fullName>
    </submittedName>
</protein>
<keyword evidence="2" id="KW-1185">Reference proteome</keyword>
<name>A0ACD5TFU5_AVESA</name>
<dbReference type="EnsemblPlants" id="AVESA.00010b.r2.1AG0045640.1">
    <property type="protein sequence ID" value="AVESA.00010b.r2.1AG0045640.1.CDS.1"/>
    <property type="gene ID" value="AVESA.00010b.r2.1AG0045640"/>
</dbReference>
<evidence type="ECO:0000313" key="1">
    <source>
        <dbReference type="EnsemblPlants" id="AVESA.00010b.r2.1AG0045640.1.CDS.1"/>
    </source>
</evidence>
<reference evidence="1" key="1">
    <citation type="submission" date="2021-05" db="EMBL/GenBank/DDBJ databases">
        <authorList>
            <person name="Scholz U."/>
            <person name="Mascher M."/>
            <person name="Fiebig A."/>
        </authorList>
    </citation>
    <scope>NUCLEOTIDE SEQUENCE [LARGE SCALE GENOMIC DNA]</scope>
</reference>
<accession>A0ACD5TFU5</accession>
<organism evidence="1 2">
    <name type="scientific">Avena sativa</name>
    <name type="common">Oat</name>
    <dbReference type="NCBI Taxonomy" id="4498"/>
    <lineage>
        <taxon>Eukaryota</taxon>
        <taxon>Viridiplantae</taxon>
        <taxon>Streptophyta</taxon>
        <taxon>Embryophyta</taxon>
        <taxon>Tracheophyta</taxon>
        <taxon>Spermatophyta</taxon>
        <taxon>Magnoliopsida</taxon>
        <taxon>Liliopsida</taxon>
        <taxon>Poales</taxon>
        <taxon>Poaceae</taxon>
        <taxon>BOP clade</taxon>
        <taxon>Pooideae</taxon>
        <taxon>Poodae</taxon>
        <taxon>Poeae</taxon>
        <taxon>Poeae Chloroplast Group 1 (Aveneae type)</taxon>
        <taxon>Aveninae</taxon>
        <taxon>Avena</taxon>
    </lineage>
</organism>
<dbReference type="Proteomes" id="UP001732700">
    <property type="component" value="Chromosome 1A"/>
</dbReference>
<reference evidence="1" key="2">
    <citation type="submission" date="2025-09" db="UniProtKB">
        <authorList>
            <consortium name="EnsemblPlants"/>
        </authorList>
    </citation>
    <scope>IDENTIFICATION</scope>
</reference>
<proteinExistence type="predicted"/>
<sequence length="198" mass="21087">MAPTASPSSAPPDAESALAWLNTNAVRVLALLICALIAAIALHVILQFVLRVAARSWYAYGSGAALQEPAPPAEHRHRCGDVGTKPRVLALAQALPCLAYSAGLELAGSSRAECAICLAEFARGEQLRVLPRCSHGFHAHCIDRWLAARPTCPTCRQQPFPEPREDERVVAADRARPVAVVAVVRVIVDGGGPQHVEI</sequence>